<dbReference type="AlphaFoldDB" id="A0A1R7QFF3"/>
<organism evidence="2 3">
    <name type="scientific">Acinetobacter johnsonii</name>
    <dbReference type="NCBI Taxonomy" id="40214"/>
    <lineage>
        <taxon>Bacteria</taxon>
        <taxon>Pseudomonadati</taxon>
        <taxon>Pseudomonadota</taxon>
        <taxon>Gammaproteobacteria</taxon>
        <taxon>Moraxellales</taxon>
        <taxon>Moraxellaceae</taxon>
        <taxon>Acinetobacter</taxon>
    </lineage>
</organism>
<reference evidence="2 3" key="1">
    <citation type="submission" date="2017-02" db="EMBL/GenBank/DDBJ databases">
        <authorList>
            <person name="Peterson S.W."/>
        </authorList>
    </citation>
    <scope>NUCLEOTIDE SEQUENCE [LARGE SCALE GENOMIC DNA]</scope>
    <source>
        <strain evidence="2">C6</strain>
    </source>
</reference>
<name>A0A1R7QFF3_ACIJO</name>
<dbReference type="PANTHER" id="PTHR36837">
    <property type="entry name" value="POLY(3-HYDROXYALKANOATE) POLYMERASE SUBUNIT PHAC"/>
    <property type="match status" value="1"/>
</dbReference>
<sequence>MHSLKTTISTHQNKLKNLSTRIFNGKSLILSQSTAYEVIETFDLTQIRYYAPEVRKYKEPLVFVVPLAINMSIYDLYPYRSMVKYFQQQGFAVYVIDWGKLNIHNRHFNFLTFIDHYIPLCIQSILKHSDSEQISLHGWSMAGIFVTLYTALHQPNFVKNLMVLGSPIDSYKSGRNGQFFAYLNRIISKSKALQQQIYQGKIPKRLLHTSGGLNTFGFKIIDPIGWFQSHKNLLLNLDDHEALYEHATIGGFLNRMIDYPGGINQDMLFNVWLRNPLKTGLITLNEKSIALKNIQCSLLVAAGTTDQLVTAEAAQPLTQLTSSTDVTFTLIPGGHLGLMSSKRSADEFWPQLAQWLSERSSKI</sequence>
<gene>
    <name evidence="2" type="ORF">ACNJC6_02559</name>
</gene>
<dbReference type="EMBL" id="FUUY01000008">
    <property type="protein sequence ID" value="SJX22906.1"/>
    <property type="molecule type" value="Genomic_DNA"/>
</dbReference>
<dbReference type="InterPro" id="IPR029058">
    <property type="entry name" value="AB_hydrolase_fold"/>
</dbReference>
<feature type="domain" description="AB hydrolase-1" evidence="1">
    <location>
        <begin position="77"/>
        <end position="339"/>
    </location>
</feature>
<dbReference type="InterPro" id="IPR051321">
    <property type="entry name" value="PHA/PHB_synthase"/>
</dbReference>
<dbReference type="Proteomes" id="UP000196240">
    <property type="component" value="Unassembled WGS sequence"/>
</dbReference>
<dbReference type="SUPFAM" id="SSF53474">
    <property type="entry name" value="alpha/beta-Hydrolases"/>
    <property type="match status" value="1"/>
</dbReference>
<protein>
    <submittedName>
        <fullName evidence="2">Acyl-CoA synthetase</fullName>
    </submittedName>
</protein>
<dbReference type="InterPro" id="IPR000073">
    <property type="entry name" value="AB_hydrolase_1"/>
</dbReference>
<dbReference type="Pfam" id="PF00561">
    <property type="entry name" value="Abhydrolase_1"/>
    <property type="match status" value="1"/>
</dbReference>
<dbReference type="Gene3D" id="3.40.50.1820">
    <property type="entry name" value="alpha/beta hydrolase"/>
    <property type="match status" value="1"/>
</dbReference>
<evidence type="ECO:0000313" key="2">
    <source>
        <dbReference type="EMBL" id="SJX22906.1"/>
    </source>
</evidence>
<evidence type="ECO:0000313" key="3">
    <source>
        <dbReference type="Proteomes" id="UP000196240"/>
    </source>
</evidence>
<dbReference type="PANTHER" id="PTHR36837:SF4">
    <property type="entry name" value="BLR0908 PROTEIN"/>
    <property type="match status" value="1"/>
</dbReference>
<accession>A0A1R7QFF3</accession>
<evidence type="ECO:0000259" key="1">
    <source>
        <dbReference type="Pfam" id="PF00561"/>
    </source>
</evidence>
<proteinExistence type="predicted"/>